<dbReference type="EMBL" id="RDSM01000003">
    <property type="protein sequence ID" value="RXH55383.1"/>
    <property type="molecule type" value="Genomic_DNA"/>
</dbReference>
<evidence type="ECO:0000313" key="1">
    <source>
        <dbReference type="EMBL" id="RXH55383.1"/>
    </source>
</evidence>
<reference evidence="2" key="2">
    <citation type="submission" date="2019-02" db="EMBL/GenBank/DDBJ databases">
        <title>Granulicella sibirica sp. nov., a psychrotolerant acidobacterium isolated from an organic soil layer in forested tundra, West Siberia.</title>
        <authorList>
            <person name="Oshkin I.Y."/>
            <person name="Kulichevskaya I.S."/>
            <person name="Rijpstra W.I.C."/>
            <person name="Sinninghe Damste J.S."/>
            <person name="Rakitin A.L."/>
            <person name="Ravin N.V."/>
            <person name="Dedysh S.N."/>
        </authorList>
    </citation>
    <scope>NUCLEOTIDE SEQUENCE [LARGE SCALE GENOMIC DNA]</scope>
    <source>
        <strain evidence="2">AF10</strain>
    </source>
</reference>
<protein>
    <submittedName>
        <fullName evidence="1">Uncharacterized protein</fullName>
    </submittedName>
</protein>
<comment type="caution">
    <text evidence="1">The sequence shown here is derived from an EMBL/GenBank/DDBJ whole genome shotgun (WGS) entry which is preliminary data.</text>
</comment>
<evidence type="ECO:0000313" key="2">
    <source>
        <dbReference type="Proteomes" id="UP000289437"/>
    </source>
</evidence>
<organism evidence="1 2">
    <name type="scientific">Granulicella sibirica</name>
    <dbReference type="NCBI Taxonomy" id="2479048"/>
    <lineage>
        <taxon>Bacteria</taxon>
        <taxon>Pseudomonadati</taxon>
        <taxon>Acidobacteriota</taxon>
        <taxon>Terriglobia</taxon>
        <taxon>Terriglobales</taxon>
        <taxon>Acidobacteriaceae</taxon>
        <taxon>Granulicella</taxon>
    </lineage>
</organism>
<accession>A0A4Q0SWC6</accession>
<dbReference type="Proteomes" id="UP000289437">
    <property type="component" value="Unassembled WGS sequence"/>
</dbReference>
<reference evidence="1 2" key="1">
    <citation type="submission" date="2018-11" db="EMBL/GenBank/DDBJ databases">
        <authorList>
            <person name="Mardanov A.V."/>
            <person name="Ravin N.V."/>
            <person name="Dedysh S.N."/>
        </authorList>
    </citation>
    <scope>NUCLEOTIDE SEQUENCE [LARGE SCALE GENOMIC DNA]</scope>
    <source>
        <strain evidence="1 2">AF10</strain>
    </source>
</reference>
<dbReference type="AlphaFoldDB" id="A0A4Q0SWC6"/>
<proteinExistence type="predicted"/>
<name>A0A4Q0SWC6_9BACT</name>
<keyword evidence="2" id="KW-1185">Reference proteome</keyword>
<gene>
    <name evidence="1" type="ORF">GRAN_4487</name>
</gene>
<sequence length="48" mass="5575">MRTVTGPRNGARSDSRHVDLSEIAKEGKWFYESGSIFKLDRHLERGKR</sequence>